<accession>A0A4Y7KG12</accession>
<name>A0A4Y7KG12_PAPSO</name>
<evidence type="ECO:0000256" key="1">
    <source>
        <dbReference type="SAM" id="MobiDB-lite"/>
    </source>
</evidence>
<gene>
    <name evidence="2" type="ORF">C5167_035463</name>
</gene>
<protein>
    <submittedName>
        <fullName evidence="2">Uncharacterized protein</fullName>
    </submittedName>
</protein>
<keyword evidence="3" id="KW-1185">Reference proteome</keyword>
<reference evidence="2 3" key="1">
    <citation type="journal article" date="2018" name="Science">
        <title>The opium poppy genome and morphinan production.</title>
        <authorList>
            <person name="Guo L."/>
            <person name="Winzer T."/>
            <person name="Yang X."/>
            <person name="Li Y."/>
            <person name="Ning Z."/>
            <person name="He Z."/>
            <person name="Teodor R."/>
            <person name="Lu Y."/>
            <person name="Bowser T.A."/>
            <person name="Graham I.A."/>
            <person name="Ye K."/>
        </authorList>
    </citation>
    <scope>NUCLEOTIDE SEQUENCE [LARGE SCALE GENOMIC DNA]</scope>
    <source>
        <strain evidence="3">cv. HN1</strain>
        <tissue evidence="2">Leaves</tissue>
    </source>
</reference>
<sequence>MMKVNGAKNMVSSKHTDSEKNYGKIDKPRRVKTERVRKVSRPVIYPEENNNNRINEEEEVVSNTIEEEVVSNTEAANN</sequence>
<feature type="region of interest" description="Disordered" evidence="1">
    <location>
        <begin position="1"/>
        <end position="63"/>
    </location>
</feature>
<dbReference type="AlphaFoldDB" id="A0A4Y7KG12"/>
<evidence type="ECO:0000313" key="2">
    <source>
        <dbReference type="EMBL" id="RZC72313.1"/>
    </source>
</evidence>
<dbReference type="Gramene" id="RZC72313">
    <property type="protein sequence ID" value="RZC72313"/>
    <property type="gene ID" value="C5167_035463"/>
</dbReference>
<evidence type="ECO:0000313" key="3">
    <source>
        <dbReference type="Proteomes" id="UP000316621"/>
    </source>
</evidence>
<feature type="compositionally biased region" description="Basic and acidic residues" evidence="1">
    <location>
        <begin position="14"/>
        <end position="37"/>
    </location>
</feature>
<dbReference type="Proteomes" id="UP000316621">
    <property type="component" value="Chromosome 7"/>
</dbReference>
<proteinExistence type="predicted"/>
<organism evidence="2 3">
    <name type="scientific">Papaver somniferum</name>
    <name type="common">Opium poppy</name>
    <dbReference type="NCBI Taxonomy" id="3469"/>
    <lineage>
        <taxon>Eukaryota</taxon>
        <taxon>Viridiplantae</taxon>
        <taxon>Streptophyta</taxon>
        <taxon>Embryophyta</taxon>
        <taxon>Tracheophyta</taxon>
        <taxon>Spermatophyta</taxon>
        <taxon>Magnoliopsida</taxon>
        <taxon>Ranunculales</taxon>
        <taxon>Papaveraceae</taxon>
        <taxon>Papaveroideae</taxon>
        <taxon>Papaver</taxon>
    </lineage>
</organism>
<dbReference type="EMBL" id="CM010721">
    <property type="protein sequence ID" value="RZC72313.1"/>
    <property type="molecule type" value="Genomic_DNA"/>
</dbReference>